<gene>
    <name evidence="3" type="ORF">NDU88_002469</name>
</gene>
<accession>A0AAV7NN89</accession>
<dbReference type="InterPro" id="IPR028022">
    <property type="entry name" value="DUF4600"/>
</dbReference>
<name>A0AAV7NN89_PLEWA</name>
<keyword evidence="4" id="KW-1185">Reference proteome</keyword>
<dbReference type="Gene3D" id="1.20.5.1160">
    <property type="entry name" value="Vasodilator-stimulated phosphoprotein"/>
    <property type="match status" value="1"/>
</dbReference>
<dbReference type="Pfam" id="PF15372">
    <property type="entry name" value="DUF4600"/>
    <property type="match status" value="1"/>
</dbReference>
<comment type="caution">
    <text evidence="3">The sequence shown here is derived from an EMBL/GenBank/DDBJ whole genome shotgun (WGS) entry which is preliminary data.</text>
</comment>
<evidence type="ECO:0000256" key="2">
    <source>
        <dbReference type="SAM" id="MobiDB-lite"/>
    </source>
</evidence>
<sequence>MEGGTDEELNTLSTEQLRLELQQERRMKEMLERSTFEMKNTVAELEKRLNNVDDEGNEWKTRYETQKELNRQLERQIYLLKEKAAYIRGNPADRLASIRSLDEMPTGALNQFLKQLEMEKISLENQLKDYILRMEQEAKAYHKVNDERRIYVAEILQVSQKLVANTTSQKQKTDITYGTKDNKLLKGVSNIPPNQNILNSRKGQNKHTPGVKNLPKIEK</sequence>
<evidence type="ECO:0008006" key="5">
    <source>
        <dbReference type="Google" id="ProtNLM"/>
    </source>
</evidence>
<evidence type="ECO:0000313" key="4">
    <source>
        <dbReference type="Proteomes" id="UP001066276"/>
    </source>
</evidence>
<evidence type="ECO:0000313" key="3">
    <source>
        <dbReference type="EMBL" id="KAJ1114230.1"/>
    </source>
</evidence>
<feature type="region of interest" description="Disordered" evidence="2">
    <location>
        <begin position="195"/>
        <end position="219"/>
    </location>
</feature>
<proteinExistence type="predicted"/>
<dbReference type="EMBL" id="JANPWB010000012">
    <property type="protein sequence ID" value="KAJ1114230.1"/>
    <property type="molecule type" value="Genomic_DNA"/>
</dbReference>
<keyword evidence="1" id="KW-0175">Coiled coil</keyword>
<dbReference type="PANTHER" id="PTHR28671:SF3">
    <property type="entry name" value="COILED-COIL DOMAIN-CONTAINING PROTEIN 169"/>
    <property type="match status" value="1"/>
</dbReference>
<organism evidence="3 4">
    <name type="scientific">Pleurodeles waltl</name>
    <name type="common">Iberian ribbed newt</name>
    <dbReference type="NCBI Taxonomy" id="8319"/>
    <lineage>
        <taxon>Eukaryota</taxon>
        <taxon>Metazoa</taxon>
        <taxon>Chordata</taxon>
        <taxon>Craniata</taxon>
        <taxon>Vertebrata</taxon>
        <taxon>Euteleostomi</taxon>
        <taxon>Amphibia</taxon>
        <taxon>Batrachia</taxon>
        <taxon>Caudata</taxon>
        <taxon>Salamandroidea</taxon>
        <taxon>Salamandridae</taxon>
        <taxon>Pleurodelinae</taxon>
        <taxon>Pleurodeles</taxon>
    </lineage>
</organism>
<reference evidence="3" key="1">
    <citation type="journal article" date="2022" name="bioRxiv">
        <title>Sequencing and chromosome-scale assembly of the giantPleurodeles waltlgenome.</title>
        <authorList>
            <person name="Brown T."/>
            <person name="Elewa A."/>
            <person name="Iarovenko S."/>
            <person name="Subramanian E."/>
            <person name="Araus A.J."/>
            <person name="Petzold A."/>
            <person name="Susuki M."/>
            <person name="Suzuki K.-i.T."/>
            <person name="Hayashi T."/>
            <person name="Toyoda A."/>
            <person name="Oliveira C."/>
            <person name="Osipova E."/>
            <person name="Leigh N.D."/>
            <person name="Simon A."/>
            <person name="Yun M.H."/>
        </authorList>
    </citation>
    <scope>NUCLEOTIDE SEQUENCE</scope>
    <source>
        <strain evidence="3">20211129_DDA</strain>
        <tissue evidence="3">Liver</tissue>
    </source>
</reference>
<protein>
    <recommendedName>
        <fullName evidence="5">Coiled-coil domain-containing protein 169</fullName>
    </recommendedName>
</protein>
<feature type="coiled-coil region" evidence="1">
    <location>
        <begin position="14"/>
        <end position="83"/>
    </location>
</feature>
<dbReference type="AlphaFoldDB" id="A0AAV7NN89"/>
<evidence type="ECO:0000256" key="1">
    <source>
        <dbReference type="SAM" id="Coils"/>
    </source>
</evidence>
<dbReference type="PANTHER" id="PTHR28671">
    <property type="entry name" value="COILED-COIL DOMAIN-CONTAINING PROTEIN 169"/>
    <property type="match status" value="1"/>
</dbReference>
<dbReference type="Proteomes" id="UP001066276">
    <property type="component" value="Chromosome 8"/>
</dbReference>